<dbReference type="InterPro" id="IPR006860">
    <property type="entry name" value="FecR"/>
</dbReference>
<feature type="domain" description="FecR protein" evidence="1">
    <location>
        <begin position="113"/>
        <end position="200"/>
    </location>
</feature>
<evidence type="ECO:0000259" key="2">
    <source>
        <dbReference type="Pfam" id="PF16220"/>
    </source>
</evidence>
<evidence type="ECO:0000313" key="4">
    <source>
        <dbReference type="Proteomes" id="UP000255177"/>
    </source>
</evidence>
<dbReference type="AlphaFoldDB" id="A0A380T076"/>
<keyword evidence="4" id="KW-1185">Reference proteome</keyword>
<dbReference type="PIRSF" id="PIRSF018266">
    <property type="entry name" value="FecR"/>
    <property type="match status" value="1"/>
</dbReference>
<evidence type="ECO:0000259" key="1">
    <source>
        <dbReference type="Pfam" id="PF04773"/>
    </source>
</evidence>
<dbReference type="PANTHER" id="PTHR30273:SF2">
    <property type="entry name" value="PROTEIN FECR"/>
    <property type="match status" value="1"/>
</dbReference>
<dbReference type="Pfam" id="PF04773">
    <property type="entry name" value="FecR"/>
    <property type="match status" value="1"/>
</dbReference>
<proteinExistence type="predicted"/>
<dbReference type="EMBL" id="UIDD01000007">
    <property type="protein sequence ID" value="SUQ62908.1"/>
    <property type="molecule type" value="Genomic_DNA"/>
</dbReference>
<evidence type="ECO:0000313" key="3">
    <source>
        <dbReference type="EMBL" id="SUQ62908.1"/>
    </source>
</evidence>
<dbReference type="InterPro" id="IPR012373">
    <property type="entry name" value="Ferrdict_sens_TM"/>
</dbReference>
<name>A0A380T076_9PSED</name>
<dbReference type="Gene3D" id="2.60.120.1440">
    <property type="match status" value="1"/>
</dbReference>
<dbReference type="InterPro" id="IPR032623">
    <property type="entry name" value="FecR_N"/>
</dbReference>
<organism evidence="3 4">
    <name type="scientific">Pseudomonas wadenswilerensis</name>
    <dbReference type="NCBI Taxonomy" id="1785161"/>
    <lineage>
        <taxon>Bacteria</taxon>
        <taxon>Pseudomonadati</taxon>
        <taxon>Pseudomonadota</taxon>
        <taxon>Gammaproteobacteria</taxon>
        <taxon>Pseudomonadales</taxon>
        <taxon>Pseudomonadaceae</taxon>
        <taxon>Pseudomonas</taxon>
    </lineage>
</organism>
<dbReference type="Pfam" id="PF16220">
    <property type="entry name" value="DUF4880"/>
    <property type="match status" value="1"/>
</dbReference>
<sequence>MNPASDAPIDAAIVEQASHWLMLHWDGPLDAQQRLAFAHWQAADPEHQRAWQRLQTLQQTLAAVPAQTARSVLEERQSRRTLLRQLCVLLLVGGSGYLGQRHLPWREAMADQRTAAGEVRRLQLADGSQLLLNSRSSVNIRFSNHERRIRLLEGELLLSSARDPRPLKVDTPAGEVQALGTRFAVREVQGGSRVELFEGALMIRPKAGNEQLLKAGNGLWFNAQGCGPQHAADSNSIAWEHGRLIAERQPLGQFLDELSRHRRGIIRCEPAIAELPITGVFALADSERTLTALQDSLPIQVHYLSRYWVTVKAR</sequence>
<reference evidence="4" key="1">
    <citation type="submission" date="2018-07" db="EMBL/GenBank/DDBJ databases">
        <authorList>
            <person name="Blom J."/>
        </authorList>
    </citation>
    <scope>NUCLEOTIDE SEQUENCE [LARGE SCALE GENOMIC DNA]</scope>
    <source>
        <strain evidence="4">CCOS 864</strain>
    </source>
</reference>
<dbReference type="GO" id="GO:0016989">
    <property type="term" value="F:sigma factor antagonist activity"/>
    <property type="evidence" value="ECO:0007669"/>
    <property type="project" value="TreeGrafter"/>
</dbReference>
<dbReference type="PANTHER" id="PTHR30273">
    <property type="entry name" value="PERIPLASMIC SIGNAL SENSOR AND SIGMA FACTOR ACTIVATOR FECR-RELATED"/>
    <property type="match status" value="1"/>
</dbReference>
<dbReference type="Proteomes" id="UP000255177">
    <property type="component" value="Unassembled WGS sequence"/>
</dbReference>
<dbReference type="RefSeq" id="WP_115086494.1">
    <property type="nucleotide sequence ID" value="NZ_CBCSFG010000013.1"/>
</dbReference>
<gene>
    <name evidence="3" type="primary">fecR1</name>
    <name evidence="3" type="ORF">CCOS864_02357</name>
</gene>
<feature type="domain" description="FecR N-terminal" evidence="2">
    <location>
        <begin position="15"/>
        <end position="57"/>
    </location>
</feature>
<accession>A0A380T076</accession>
<protein>
    <submittedName>
        <fullName evidence="3">Protein FecR</fullName>
    </submittedName>
</protein>